<evidence type="ECO:0000313" key="2">
    <source>
        <dbReference type="Proteomes" id="UP000290092"/>
    </source>
</evidence>
<dbReference type="PANTHER" id="PTHR19288">
    <property type="entry name" value="4-NITROPHENYLPHOSPHATASE-RELATED"/>
    <property type="match status" value="1"/>
</dbReference>
<accession>A0AAX2AH86</accession>
<dbReference type="InterPro" id="IPR036412">
    <property type="entry name" value="HAD-like_sf"/>
</dbReference>
<dbReference type="RefSeq" id="WP_114840798.1">
    <property type="nucleotide sequence ID" value="NZ_CP031219.1"/>
</dbReference>
<dbReference type="Pfam" id="PF13242">
    <property type="entry name" value="Hydrolase_like"/>
    <property type="match status" value="1"/>
</dbReference>
<name>A0AAX2AH86_9BACT</name>
<dbReference type="GO" id="GO:0016791">
    <property type="term" value="F:phosphatase activity"/>
    <property type="evidence" value="ECO:0007669"/>
    <property type="project" value="TreeGrafter"/>
</dbReference>
<dbReference type="AlphaFoldDB" id="A0AAX2AH86"/>
<dbReference type="Pfam" id="PF13344">
    <property type="entry name" value="Hydrolase_6"/>
    <property type="match status" value="1"/>
</dbReference>
<organism evidence="1 2">
    <name type="scientific">Malaciobacter mytili LMG 24559</name>
    <dbReference type="NCBI Taxonomy" id="1032238"/>
    <lineage>
        <taxon>Bacteria</taxon>
        <taxon>Pseudomonadati</taxon>
        <taxon>Campylobacterota</taxon>
        <taxon>Epsilonproteobacteria</taxon>
        <taxon>Campylobacterales</taxon>
        <taxon>Arcobacteraceae</taxon>
        <taxon>Malaciobacter</taxon>
    </lineage>
</organism>
<dbReference type="InterPro" id="IPR023214">
    <property type="entry name" value="HAD_sf"/>
</dbReference>
<comment type="caution">
    <text evidence="1">The sequence shown here is derived from an EMBL/GenBank/DDBJ whole genome shotgun (WGS) entry which is preliminary data.</text>
</comment>
<evidence type="ECO:0000313" key="1">
    <source>
        <dbReference type="EMBL" id="RXK14821.1"/>
    </source>
</evidence>
<keyword evidence="2" id="KW-1185">Reference proteome</keyword>
<keyword evidence="1" id="KW-0378">Hydrolase</keyword>
<dbReference type="NCBIfam" id="TIGR01460">
    <property type="entry name" value="HAD-SF-IIA"/>
    <property type="match status" value="1"/>
</dbReference>
<dbReference type="PANTHER" id="PTHR19288:SF46">
    <property type="entry name" value="HALOACID DEHALOGENASE-LIKE HYDROLASE DOMAIN-CONTAINING PROTEIN 2"/>
    <property type="match status" value="1"/>
</dbReference>
<proteinExistence type="predicted"/>
<dbReference type="KEGG" id="amyt:AMYT_0301"/>
<dbReference type="Proteomes" id="UP000290092">
    <property type="component" value="Unassembled WGS sequence"/>
</dbReference>
<gene>
    <name evidence="1" type="ORF">CP985_11740</name>
</gene>
<dbReference type="GO" id="GO:0005737">
    <property type="term" value="C:cytoplasm"/>
    <property type="evidence" value="ECO:0007669"/>
    <property type="project" value="TreeGrafter"/>
</dbReference>
<dbReference type="Gene3D" id="3.40.50.1000">
    <property type="entry name" value="HAD superfamily/HAD-like"/>
    <property type="match status" value="2"/>
</dbReference>
<dbReference type="SUPFAM" id="SSF56784">
    <property type="entry name" value="HAD-like"/>
    <property type="match status" value="1"/>
</dbReference>
<reference evidence="1 2" key="1">
    <citation type="submission" date="2017-09" db="EMBL/GenBank/DDBJ databases">
        <title>Genomics of the genus Arcobacter.</title>
        <authorList>
            <person name="Perez-Cataluna A."/>
            <person name="Figueras M.J."/>
            <person name="Salas-Masso N."/>
        </authorList>
    </citation>
    <scope>NUCLEOTIDE SEQUENCE [LARGE SCALE GENOMIC DNA]</scope>
    <source>
        <strain evidence="1 2">CECT 7386</strain>
    </source>
</reference>
<dbReference type="InterPro" id="IPR006357">
    <property type="entry name" value="HAD-SF_hydro_IIA"/>
</dbReference>
<sequence length="259" mass="29374">MYFIDVQGTLIDDINKEPISGAIEFINTLNEKKIPYVVITNNTKKLSSEFFSFLKNLGFNIGETNYIDPFVILKDVAKNKKVAAFGQEDFFDSLKKMGYELDYDKPQSLMVSIKKEYTNEDYSKMIECALKTDDLIGMHETSIYSKDGSRYPGVGAIMSMIKFAVNKEYKVVGKPSFNFYDEARKLIGAKNFNEITIISDDMMGDLVGAKKLGMKAILVLSGKIKDEKEVLPTLKEEEKPEFICKNMSEVLKLFTKGEL</sequence>
<protein>
    <submittedName>
        <fullName evidence="1">HAD family hydrolase</fullName>
    </submittedName>
</protein>
<dbReference type="EMBL" id="NXID01000050">
    <property type="protein sequence ID" value="RXK14821.1"/>
    <property type="molecule type" value="Genomic_DNA"/>
</dbReference>